<keyword evidence="4" id="KW-0029">Amino-acid transport</keyword>
<evidence type="ECO:0000259" key="6">
    <source>
        <dbReference type="Pfam" id="PF13458"/>
    </source>
</evidence>
<gene>
    <name evidence="7" type="ORF">J2S17_004943</name>
</gene>
<protein>
    <submittedName>
        <fullName evidence="7">Branched-chain amino acid transport system substrate-binding protein</fullName>
    </submittedName>
</protein>
<keyword evidence="2" id="KW-0813">Transport</keyword>
<evidence type="ECO:0000256" key="4">
    <source>
        <dbReference type="ARBA" id="ARBA00022970"/>
    </source>
</evidence>
<evidence type="ECO:0000256" key="1">
    <source>
        <dbReference type="ARBA" id="ARBA00010062"/>
    </source>
</evidence>
<dbReference type="Pfam" id="PF13458">
    <property type="entry name" value="Peripla_BP_6"/>
    <property type="match status" value="1"/>
</dbReference>
<dbReference type="PANTHER" id="PTHR30483:SF6">
    <property type="entry name" value="PERIPLASMIC BINDING PROTEIN OF ABC TRANSPORTER FOR NATURAL AMINO ACIDS"/>
    <property type="match status" value="1"/>
</dbReference>
<evidence type="ECO:0000256" key="5">
    <source>
        <dbReference type="SAM" id="SignalP"/>
    </source>
</evidence>
<keyword evidence="3 5" id="KW-0732">Signal</keyword>
<feature type="chain" id="PRO_5045566351" evidence="5">
    <location>
        <begin position="23"/>
        <end position="395"/>
    </location>
</feature>
<keyword evidence="8" id="KW-1185">Reference proteome</keyword>
<accession>A0ABU0AQA4</accession>
<comment type="caution">
    <text evidence="7">The sequence shown here is derived from an EMBL/GenBank/DDBJ whole genome shotgun (WGS) entry which is preliminary data.</text>
</comment>
<organism evidence="7 8">
    <name type="scientific">Cytobacillus purgationiresistens</name>
    <dbReference type="NCBI Taxonomy" id="863449"/>
    <lineage>
        <taxon>Bacteria</taxon>
        <taxon>Bacillati</taxon>
        <taxon>Bacillota</taxon>
        <taxon>Bacilli</taxon>
        <taxon>Bacillales</taxon>
        <taxon>Bacillaceae</taxon>
        <taxon>Cytobacillus</taxon>
    </lineage>
</organism>
<dbReference type="InterPro" id="IPR051010">
    <property type="entry name" value="BCAA_transport"/>
</dbReference>
<dbReference type="PRINTS" id="PR00337">
    <property type="entry name" value="LEUILEVALBP"/>
</dbReference>
<reference evidence="7 8" key="1">
    <citation type="submission" date="2023-07" db="EMBL/GenBank/DDBJ databases">
        <title>Genomic Encyclopedia of Type Strains, Phase IV (KMG-IV): sequencing the most valuable type-strain genomes for metagenomic binning, comparative biology and taxonomic classification.</title>
        <authorList>
            <person name="Goeker M."/>
        </authorList>
    </citation>
    <scope>NUCLEOTIDE SEQUENCE [LARGE SCALE GENOMIC DNA]</scope>
    <source>
        <strain evidence="7 8">DSM 23494</strain>
    </source>
</reference>
<dbReference type="PANTHER" id="PTHR30483">
    <property type="entry name" value="LEUCINE-SPECIFIC-BINDING PROTEIN"/>
    <property type="match status" value="1"/>
</dbReference>
<name>A0ABU0AQA4_9BACI</name>
<dbReference type="Gene3D" id="3.40.50.2300">
    <property type="match status" value="2"/>
</dbReference>
<dbReference type="EMBL" id="JAUSUB010000032">
    <property type="protein sequence ID" value="MDQ0273049.1"/>
    <property type="molecule type" value="Genomic_DNA"/>
</dbReference>
<evidence type="ECO:0000256" key="2">
    <source>
        <dbReference type="ARBA" id="ARBA00022448"/>
    </source>
</evidence>
<feature type="domain" description="Leucine-binding protein" evidence="6">
    <location>
        <begin position="39"/>
        <end position="385"/>
    </location>
</feature>
<dbReference type="InterPro" id="IPR028081">
    <property type="entry name" value="Leu-bd"/>
</dbReference>
<feature type="signal peptide" evidence="5">
    <location>
        <begin position="1"/>
        <end position="22"/>
    </location>
</feature>
<dbReference type="PROSITE" id="PS51257">
    <property type="entry name" value="PROKAR_LIPOPROTEIN"/>
    <property type="match status" value="1"/>
</dbReference>
<dbReference type="CDD" id="cd06347">
    <property type="entry name" value="PBP1_ABC_LivK_ligand_binding-like"/>
    <property type="match status" value="1"/>
</dbReference>
<dbReference type="InterPro" id="IPR028082">
    <property type="entry name" value="Peripla_BP_I"/>
</dbReference>
<evidence type="ECO:0000313" key="8">
    <source>
        <dbReference type="Proteomes" id="UP001238088"/>
    </source>
</evidence>
<dbReference type="Proteomes" id="UP001238088">
    <property type="component" value="Unassembled WGS sequence"/>
</dbReference>
<sequence>MFFKKRFTAVLLASTLAAGFLAGCGSEGAGGDSKDSDVIKIGANLELSGPVASYGQGIAEGMELAVDEINKAGGVDGKEIKITKVDNKSDGPEATNAAIKLTENDKVTAIIGSATSGNTVAQAQVANGAKTILLSPSGTSPNVTVNDDGSVNEYVFRTSFIDPFQGRVAANFAIDELSAKNVAIYADNASDYAKGLAASFKETVEKAGGKVVAEESYVAKDTDFRSTLTRIKSAKPEFIFIPGYYEEVGLIVKQAREMGIDVPLMGADGWDSPKLVELAGADALNNTFITNHYSAGDPDEKIQTFVTKFGEKYSGKSPDAFNALGYDSVYLLVDAMKRAGDTSDATKIKDALAETKDLSLVTGIVTVDEDHNPIKSATVLEYKDGEQVFKSKVNP</sequence>
<evidence type="ECO:0000313" key="7">
    <source>
        <dbReference type="EMBL" id="MDQ0273049.1"/>
    </source>
</evidence>
<evidence type="ECO:0000256" key="3">
    <source>
        <dbReference type="ARBA" id="ARBA00022729"/>
    </source>
</evidence>
<dbReference type="RefSeq" id="WP_307478639.1">
    <property type="nucleotide sequence ID" value="NZ_JAUSUB010000032.1"/>
</dbReference>
<proteinExistence type="inferred from homology"/>
<dbReference type="InterPro" id="IPR000709">
    <property type="entry name" value="Leu_Ile_Val-bd"/>
</dbReference>
<dbReference type="SUPFAM" id="SSF53822">
    <property type="entry name" value="Periplasmic binding protein-like I"/>
    <property type="match status" value="1"/>
</dbReference>
<comment type="similarity">
    <text evidence="1">Belongs to the leucine-binding protein family.</text>
</comment>